<gene>
    <name evidence="2" type="ORF">GCM10009854_37510</name>
</gene>
<dbReference type="EMBL" id="BAAARA010000015">
    <property type="protein sequence ID" value="GAA2355949.1"/>
    <property type="molecule type" value="Genomic_DNA"/>
</dbReference>
<sequence>MFASRDPERTRLQVLLILLAALSMGAWVVLVVAGHVRGVADLLPRILPLVVVAYAALGAHEVLRHRPVVNCERWSRGGGEVLDSEDRTSE</sequence>
<keyword evidence="1" id="KW-0472">Membrane</keyword>
<evidence type="ECO:0000313" key="2">
    <source>
        <dbReference type="EMBL" id="GAA2355949.1"/>
    </source>
</evidence>
<keyword evidence="1" id="KW-1133">Transmembrane helix</keyword>
<feature type="transmembrane region" description="Helical" evidence="1">
    <location>
        <begin position="12"/>
        <end position="36"/>
    </location>
</feature>
<organism evidence="2 3">
    <name type="scientific">Saccharopolyspora halophila</name>
    <dbReference type="NCBI Taxonomy" id="405551"/>
    <lineage>
        <taxon>Bacteria</taxon>
        <taxon>Bacillati</taxon>
        <taxon>Actinomycetota</taxon>
        <taxon>Actinomycetes</taxon>
        <taxon>Pseudonocardiales</taxon>
        <taxon>Pseudonocardiaceae</taxon>
        <taxon>Saccharopolyspora</taxon>
    </lineage>
</organism>
<accession>A0ABP5TPV2</accession>
<evidence type="ECO:0000313" key="3">
    <source>
        <dbReference type="Proteomes" id="UP001501218"/>
    </source>
</evidence>
<dbReference type="Proteomes" id="UP001501218">
    <property type="component" value="Unassembled WGS sequence"/>
</dbReference>
<feature type="transmembrane region" description="Helical" evidence="1">
    <location>
        <begin position="42"/>
        <end position="63"/>
    </location>
</feature>
<name>A0ABP5TPV2_9PSEU</name>
<proteinExistence type="predicted"/>
<evidence type="ECO:0000256" key="1">
    <source>
        <dbReference type="SAM" id="Phobius"/>
    </source>
</evidence>
<keyword evidence="3" id="KW-1185">Reference proteome</keyword>
<reference evidence="3" key="1">
    <citation type="journal article" date="2019" name="Int. J. Syst. Evol. Microbiol.">
        <title>The Global Catalogue of Microorganisms (GCM) 10K type strain sequencing project: providing services to taxonomists for standard genome sequencing and annotation.</title>
        <authorList>
            <consortium name="The Broad Institute Genomics Platform"/>
            <consortium name="The Broad Institute Genome Sequencing Center for Infectious Disease"/>
            <person name="Wu L."/>
            <person name="Ma J."/>
        </authorList>
    </citation>
    <scope>NUCLEOTIDE SEQUENCE [LARGE SCALE GENOMIC DNA]</scope>
    <source>
        <strain evidence="3">JCM 16221</strain>
    </source>
</reference>
<dbReference type="RefSeq" id="WP_344134281.1">
    <property type="nucleotide sequence ID" value="NZ_BAAARA010000015.1"/>
</dbReference>
<comment type="caution">
    <text evidence="2">The sequence shown here is derived from an EMBL/GenBank/DDBJ whole genome shotgun (WGS) entry which is preliminary data.</text>
</comment>
<protein>
    <submittedName>
        <fullName evidence="2">Uncharacterized protein</fullName>
    </submittedName>
</protein>
<keyword evidence="1" id="KW-0812">Transmembrane</keyword>